<comment type="subcellular location">
    <subcellularLocation>
        <location evidence="1">Membrane</location>
        <topology evidence="1">Multi-pass membrane protein</topology>
    </subcellularLocation>
</comment>
<evidence type="ECO:0000256" key="2">
    <source>
        <dbReference type="ARBA" id="ARBA00009012"/>
    </source>
</evidence>
<evidence type="ECO:0000256" key="6">
    <source>
        <dbReference type="ARBA" id="ARBA00023136"/>
    </source>
</evidence>
<evidence type="ECO:0000256" key="3">
    <source>
        <dbReference type="ARBA" id="ARBA00014258"/>
    </source>
</evidence>
<feature type="transmembrane region" description="Helical" evidence="7">
    <location>
        <begin position="44"/>
        <end position="70"/>
    </location>
</feature>
<keyword evidence="6 7" id="KW-0472">Membrane</keyword>
<dbReference type="GO" id="GO:0016020">
    <property type="term" value="C:membrane"/>
    <property type="evidence" value="ECO:0007669"/>
    <property type="project" value="UniProtKB-SubCell"/>
</dbReference>
<feature type="transmembrane region" description="Helical" evidence="7">
    <location>
        <begin position="224"/>
        <end position="242"/>
    </location>
</feature>
<comment type="similarity">
    <text evidence="2">Belongs to the TMEM19 family.</text>
</comment>
<reference evidence="8" key="1">
    <citation type="submission" date="2023-07" db="EMBL/GenBank/DDBJ databases">
        <title>Chromosome-level genome assembly of Artemia franciscana.</title>
        <authorList>
            <person name="Jo E."/>
        </authorList>
    </citation>
    <scope>NUCLEOTIDE SEQUENCE</scope>
    <source>
        <tissue evidence="8">Whole body</tissue>
    </source>
</reference>
<evidence type="ECO:0000256" key="1">
    <source>
        <dbReference type="ARBA" id="ARBA00004141"/>
    </source>
</evidence>
<gene>
    <name evidence="8" type="ORF">QYM36_013068</name>
</gene>
<dbReference type="PANTHER" id="PTHR13353">
    <property type="entry name" value="TRANSMEMBRANE PROTEIN 19"/>
    <property type="match status" value="1"/>
</dbReference>
<organism evidence="8 9">
    <name type="scientific">Artemia franciscana</name>
    <name type="common">Brine shrimp</name>
    <name type="synonym">Artemia sanfranciscana</name>
    <dbReference type="NCBI Taxonomy" id="6661"/>
    <lineage>
        <taxon>Eukaryota</taxon>
        <taxon>Metazoa</taxon>
        <taxon>Ecdysozoa</taxon>
        <taxon>Arthropoda</taxon>
        <taxon>Crustacea</taxon>
        <taxon>Branchiopoda</taxon>
        <taxon>Anostraca</taxon>
        <taxon>Artemiidae</taxon>
        <taxon>Artemia</taxon>
    </lineage>
</organism>
<comment type="caution">
    <text evidence="8">The sequence shown here is derived from an EMBL/GenBank/DDBJ whole genome shotgun (WGS) entry which is preliminary data.</text>
</comment>
<dbReference type="EMBL" id="JAVRJZ010000017">
    <property type="protein sequence ID" value="KAK2709276.1"/>
    <property type="molecule type" value="Genomic_DNA"/>
</dbReference>
<proteinExistence type="inferred from homology"/>
<dbReference type="Pfam" id="PF01940">
    <property type="entry name" value="DUF92"/>
    <property type="match status" value="1"/>
</dbReference>
<dbReference type="InterPro" id="IPR002794">
    <property type="entry name" value="DUF92_TMEM19"/>
</dbReference>
<evidence type="ECO:0000313" key="9">
    <source>
        <dbReference type="Proteomes" id="UP001187531"/>
    </source>
</evidence>
<keyword evidence="5 7" id="KW-1133">Transmembrane helix</keyword>
<keyword evidence="9" id="KW-1185">Reference proteome</keyword>
<evidence type="ECO:0000256" key="4">
    <source>
        <dbReference type="ARBA" id="ARBA00022692"/>
    </source>
</evidence>
<evidence type="ECO:0000256" key="7">
    <source>
        <dbReference type="SAM" id="Phobius"/>
    </source>
</evidence>
<sequence length="300" mass="32108">GKQANINHVTFDSVTPGRYLFSLAVPIFVAVEGLRKRSLDLSGALAGVTVGFILTFTNYSFFTSLFVFFVTSSKATKFRAEKKKTIEHEFIEGGQRNWIQVLCNSVVAAQLSLFYLLDSGPQEQPIDFNISFTSSWLGMGVLGAFACANGDTWASELATVLTEKKPVLITTGETVPRGTNGGVTLIGLFISAAGGAAIGLGYYLSELVLIDARVLLSAPPQWRMVMVGAIAGFFGSLLDSFLGAKFQFSGVHCETGAVVEEPGPKVKHICGRQVLDNHAINLLSCLFTAILTPSIAQAII</sequence>
<dbReference type="AlphaFoldDB" id="A0AA88HP80"/>
<dbReference type="Proteomes" id="UP001187531">
    <property type="component" value="Unassembled WGS sequence"/>
</dbReference>
<feature type="non-terminal residue" evidence="8">
    <location>
        <position position="1"/>
    </location>
</feature>
<feature type="transmembrane region" description="Helical" evidence="7">
    <location>
        <begin position="183"/>
        <end position="204"/>
    </location>
</feature>
<dbReference type="PANTHER" id="PTHR13353:SF5">
    <property type="entry name" value="TRANSMEMBRANE PROTEIN 19"/>
    <property type="match status" value="1"/>
</dbReference>
<keyword evidence="4 7" id="KW-0812">Transmembrane</keyword>
<accession>A0AA88HP80</accession>
<protein>
    <recommendedName>
        <fullName evidence="3">Transmembrane protein 19</fullName>
    </recommendedName>
</protein>
<name>A0AA88HP80_ARTSF</name>
<evidence type="ECO:0000313" key="8">
    <source>
        <dbReference type="EMBL" id="KAK2709276.1"/>
    </source>
</evidence>
<evidence type="ECO:0000256" key="5">
    <source>
        <dbReference type="ARBA" id="ARBA00022989"/>
    </source>
</evidence>